<dbReference type="InterPro" id="IPR045003">
    <property type="entry name" value="FLA_A"/>
</dbReference>
<evidence type="ECO:0000256" key="7">
    <source>
        <dbReference type="ARBA" id="ARBA00024686"/>
    </source>
</evidence>
<evidence type="ECO:0000256" key="3">
    <source>
        <dbReference type="ARBA" id="ARBA00022475"/>
    </source>
</evidence>
<evidence type="ECO:0000256" key="1">
    <source>
        <dbReference type="ARBA" id="ARBA00004609"/>
    </source>
</evidence>
<dbReference type="PROSITE" id="PS50213">
    <property type="entry name" value="FAS1"/>
    <property type="match status" value="1"/>
</dbReference>
<feature type="region of interest" description="Disordered" evidence="8">
    <location>
        <begin position="207"/>
        <end position="280"/>
    </location>
</feature>
<evidence type="ECO:0000313" key="10">
    <source>
        <dbReference type="EMBL" id="KAL3647134.1"/>
    </source>
</evidence>
<dbReference type="Pfam" id="PF02469">
    <property type="entry name" value="Fasciclin"/>
    <property type="match status" value="1"/>
</dbReference>
<keyword evidence="11" id="KW-1185">Reference proteome</keyword>
<dbReference type="EMBL" id="JAVIJP010000009">
    <property type="protein sequence ID" value="KAL3647134.1"/>
    <property type="molecule type" value="Genomic_DNA"/>
</dbReference>
<keyword evidence="3" id="KW-1003">Cell membrane</keyword>
<protein>
    <recommendedName>
        <fullName evidence="9">FAS1 domain-containing protein</fullName>
    </recommendedName>
</protein>
<dbReference type="PANTHER" id="PTHR32077">
    <property type="entry name" value="FASCICLIN-LIKE ARABINOGALACTAN PROTEIN"/>
    <property type="match status" value="1"/>
</dbReference>
<feature type="domain" description="FAS1" evidence="9">
    <location>
        <begin position="49"/>
        <end position="196"/>
    </location>
</feature>
<reference evidence="11" key="1">
    <citation type="journal article" date="2024" name="IScience">
        <title>Strigolactones Initiate the Formation of Haustorium-like Structures in Castilleja.</title>
        <authorList>
            <person name="Buerger M."/>
            <person name="Peterson D."/>
            <person name="Chory J."/>
        </authorList>
    </citation>
    <scope>NUCLEOTIDE SEQUENCE [LARGE SCALE GENOMIC DNA]</scope>
</reference>
<dbReference type="InterPro" id="IPR036378">
    <property type="entry name" value="FAS1_dom_sf"/>
</dbReference>
<comment type="similarity">
    <text evidence="2">Belongs to the fasciclin-like AGP family.</text>
</comment>
<dbReference type="GO" id="GO:0098552">
    <property type="term" value="C:side of membrane"/>
    <property type="evidence" value="ECO:0007669"/>
    <property type="project" value="UniProtKB-KW"/>
</dbReference>
<evidence type="ECO:0000256" key="2">
    <source>
        <dbReference type="ARBA" id="ARBA00007843"/>
    </source>
</evidence>
<keyword evidence="4" id="KW-0325">Glycoprotein</keyword>
<evidence type="ECO:0000256" key="5">
    <source>
        <dbReference type="ARBA" id="ARBA00022729"/>
    </source>
</evidence>
<evidence type="ECO:0000256" key="4">
    <source>
        <dbReference type="ARBA" id="ARBA00022622"/>
    </source>
</evidence>
<evidence type="ECO:0000256" key="8">
    <source>
        <dbReference type="SAM" id="MobiDB-lite"/>
    </source>
</evidence>
<keyword evidence="4" id="KW-0336">GPI-anchor</keyword>
<name>A0ABD3E202_9LAMI</name>
<gene>
    <name evidence="10" type="ORF">CASFOL_008102</name>
</gene>
<dbReference type="InterPro" id="IPR000782">
    <property type="entry name" value="FAS1_domain"/>
</dbReference>
<dbReference type="SMART" id="SM00554">
    <property type="entry name" value="FAS1"/>
    <property type="match status" value="1"/>
</dbReference>
<evidence type="ECO:0000313" key="11">
    <source>
        <dbReference type="Proteomes" id="UP001632038"/>
    </source>
</evidence>
<evidence type="ECO:0000259" key="9">
    <source>
        <dbReference type="PROSITE" id="PS50213"/>
    </source>
</evidence>
<sequence>MRFIYQTRTILFSITTEMAAPPQYSLIFLLSLATSLSHLLLVAPSPSSTVNITRILEKTGQHNLFIRLLTASKADLQINNQVNNHDDSYEGLTIFAPTDNAFNNLLAGALKRLTTQQHVQLVLYHICPKFYSLQDFQTVNNPVRTQASGIDNRVFGIFFSGKANQVNVSTGIVDTPIYNALRDDFPLAVYQVGSVLLPREFYHEVAPPPARRRRSGGGAIGTGPTTSENGGPAYAPLTGNTVGNGGLAAEAPLTGNHEGNGGSVAGPSPDNGIRRVGGGDVVAPATGNSAGNGGEKMSVGLGYVAGFWMLYMGLLTSLV</sequence>
<comment type="caution">
    <text evidence="10">The sequence shown here is derived from an EMBL/GenBank/DDBJ whole genome shotgun (WGS) entry which is preliminary data.</text>
</comment>
<evidence type="ECO:0000256" key="6">
    <source>
        <dbReference type="ARBA" id="ARBA00023136"/>
    </source>
</evidence>
<comment type="function">
    <text evidence="7">May be a cell surface adhesion protein.</text>
</comment>
<dbReference type="SUPFAM" id="SSF82153">
    <property type="entry name" value="FAS1 domain"/>
    <property type="match status" value="1"/>
</dbReference>
<comment type="subcellular location">
    <subcellularLocation>
        <location evidence="1">Cell membrane</location>
        <topology evidence="1">Lipid-anchor</topology>
        <topology evidence="1">GPI-anchor</topology>
    </subcellularLocation>
</comment>
<keyword evidence="6" id="KW-0472">Membrane</keyword>
<dbReference type="AlphaFoldDB" id="A0ABD3E202"/>
<dbReference type="Proteomes" id="UP001632038">
    <property type="component" value="Unassembled WGS sequence"/>
</dbReference>
<dbReference type="PANTHER" id="PTHR32077:SF54">
    <property type="entry name" value="FASCICLIN-LIKE ARABINOGALACTAN PROTEIN 13-RELATED"/>
    <property type="match status" value="1"/>
</dbReference>
<accession>A0ABD3E202</accession>
<keyword evidence="5" id="KW-0732">Signal</keyword>
<keyword evidence="4" id="KW-0449">Lipoprotein</keyword>
<dbReference type="GO" id="GO:0005886">
    <property type="term" value="C:plasma membrane"/>
    <property type="evidence" value="ECO:0007669"/>
    <property type="project" value="UniProtKB-SubCell"/>
</dbReference>
<organism evidence="10 11">
    <name type="scientific">Castilleja foliolosa</name>
    <dbReference type="NCBI Taxonomy" id="1961234"/>
    <lineage>
        <taxon>Eukaryota</taxon>
        <taxon>Viridiplantae</taxon>
        <taxon>Streptophyta</taxon>
        <taxon>Embryophyta</taxon>
        <taxon>Tracheophyta</taxon>
        <taxon>Spermatophyta</taxon>
        <taxon>Magnoliopsida</taxon>
        <taxon>eudicotyledons</taxon>
        <taxon>Gunneridae</taxon>
        <taxon>Pentapetalae</taxon>
        <taxon>asterids</taxon>
        <taxon>lamiids</taxon>
        <taxon>Lamiales</taxon>
        <taxon>Orobanchaceae</taxon>
        <taxon>Pedicularideae</taxon>
        <taxon>Castillejinae</taxon>
        <taxon>Castilleja</taxon>
    </lineage>
</organism>
<proteinExistence type="inferred from homology"/>
<dbReference type="Gene3D" id="2.30.180.10">
    <property type="entry name" value="FAS1 domain"/>
    <property type="match status" value="1"/>
</dbReference>